<evidence type="ECO:0000313" key="2">
    <source>
        <dbReference type="EMBL" id="QUS55387.1"/>
    </source>
</evidence>
<dbReference type="SUPFAM" id="SSF53098">
    <property type="entry name" value="Ribonuclease H-like"/>
    <property type="match status" value="1"/>
</dbReference>
<dbReference type="Gene3D" id="3.90.350.10">
    <property type="entry name" value="Transposase Inhibitor Protein From Tn5, Chain A, domain 1"/>
    <property type="match status" value="1"/>
</dbReference>
<dbReference type="Pfam" id="PF01609">
    <property type="entry name" value="DDE_Tnp_1"/>
    <property type="match status" value="1"/>
</dbReference>
<gene>
    <name evidence="2" type="ORF">KGB56_18980</name>
</gene>
<organism evidence="2 3">
    <name type="scientific">Pseudovibrio brasiliensis</name>
    <dbReference type="NCBI Taxonomy" id="1898042"/>
    <lineage>
        <taxon>Bacteria</taxon>
        <taxon>Pseudomonadati</taxon>
        <taxon>Pseudomonadota</taxon>
        <taxon>Alphaproteobacteria</taxon>
        <taxon>Hyphomicrobiales</taxon>
        <taxon>Stappiaceae</taxon>
        <taxon>Pseudovibrio</taxon>
    </lineage>
</organism>
<dbReference type="PANTHER" id="PTHR33258">
    <property type="entry name" value="TRANSPOSASE INSL FOR INSERTION SEQUENCE ELEMENT IS186A-RELATED"/>
    <property type="match status" value="1"/>
</dbReference>
<evidence type="ECO:0000259" key="1">
    <source>
        <dbReference type="Pfam" id="PF01609"/>
    </source>
</evidence>
<accession>A0ABX8AJX9</accession>
<dbReference type="Proteomes" id="UP000680706">
    <property type="component" value="Chromosome"/>
</dbReference>
<dbReference type="EMBL" id="CP074126">
    <property type="protein sequence ID" value="QUS55387.1"/>
    <property type="molecule type" value="Genomic_DNA"/>
</dbReference>
<name>A0ABX8AJX9_9HYPH</name>
<dbReference type="InterPro" id="IPR012337">
    <property type="entry name" value="RNaseH-like_sf"/>
</dbReference>
<sequence length="80" mass="9313">MLLLTSLPQEHFDTASLAALYRLRWQIELVFKRLNSILHMDRLLAKDPHLVKSWLLAHLIRALLIERKSEDLPAFAPQEG</sequence>
<keyword evidence="3" id="KW-1185">Reference proteome</keyword>
<dbReference type="PANTHER" id="PTHR33258:SF1">
    <property type="entry name" value="TRANSPOSASE INSL FOR INSERTION SEQUENCE ELEMENT IS186A-RELATED"/>
    <property type="match status" value="1"/>
</dbReference>
<reference evidence="2 3" key="1">
    <citation type="journal article" date="2021" name="Angew. Chem. Int. Ed. Engl.">
        <title>A novel family of nonribosomal peptides modulate collective behavior in Pseudovibrio bacteria isolated from marine sponges.</title>
        <authorList>
            <person name="Ioca L.P."/>
            <person name="Dai Y."/>
            <person name="Kunakom S."/>
            <person name="Diaz-Espinosa J."/>
            <person name="Krunic A."/>
            <person name="Crnkovic C.M."/>
            <person name="Orjala J."/>
            <person name="Sanchez L.M."/>
            <person name="Ferreira A.G."/>
            <person name="Berlinck R.G.S."/>
            <person name="Eustaquio A.S."/>
        </authorList>
    </citation>
    <scope>NUCLEOTIDE SEQUENCE [LARGE SCALE GENOMIC DNA]</scope>
    <source>
        <strain evidence="2 3">Ab134</strain>
    </source>
</reference>
<feature type="domain" description="Transposase IS4-like" evidence="1">
    <location>
        <begin position="5"/>
        <end position="60"/>
    </location>
</feature>
<dbReference type="RefSeq" id="WP_075698013.1">
    <property type="nucleotide sequence ID" value="NZ_CP074126.1"/>
</dbReference>
<protein>
    <submittedName>
        <fullName evidence="2">Transposase</fullName>
    </submittedName>
</protein>
<dbReference type="InterPro" id="IPR002559">
    <property type="entry name" value="Transposase_11"/>
</dbReference>
<proteinExistence type="predicted"/>
<evidence type="ECO:0000313" key="3">
    <source>
        <dbReference type="Proteomes" id="UP000680706"/>
    </source>
</evidence>